<sequence>MTKKIDFHIHTVSSIKDSDFSFSLDWLRRYVENTELDSIAITNHDLFDRDNFDIITQTLTDVKVYPGIELTLDIGHVNIVFPTDCVDELSLFSNWLSQVHQTQTDSITSMQLCEQLPCWNKGIYIYELGKSKGVKKIPDILSEAVSVGGVPNQLRFNIAHGNPSSLVPCLFSDAHATDDDSDNRNDINKLRNKQTYIQVDTCEFEDIKRCLQDRSKVSINKDYLQDVVNVGGVNISSGLNLVVGKRGTGKTYFLNKIKEEYDEEDYYEIKQFETARADEYIEKQRRTQGLSALHHWQEKYKNEFSKIKEYIKDSDTEQDNIDNFLKDVKRFANEMARSQSSQKYLLFQEAEYELSNVNFLKDALINIKEVIEKDEVWDLLAGGIQKKNHFIEVYSELRALYLKYTRDNIVKNYINDIMKEVKDTVTARTGISKVQKCSINKIIHKQQLEKKINDFLERIIVETSLKNERIHGYQIQVNLAPYESASQFQKEIGTREAVNNDLMEYYRNKEFTAFLNNLKHKNFYNEANFAEYLVRKEVRLLDSDGVPASGGQAVGFALMLRLNEAKNKPIILIDEPESSLDNAYIKSDLNGELKKLAKNSMVVVITHNSTLGTLLKPDYLIITSKDDRGGYSVMSGEFSSSKVKDSVIDIEEKSYEKFIEAMESGIDSYTEKGEIYASLNS</sequence>
<gene>
    <name evidence="2" type="ORF">ERS132452_02086</name>
</gene>
<dbReference type="RefSeq" id="WP_044674819.1">
    <property type="nucleotide sequence ID" value="NZ_CEDG01000068.1"/>
</dbReference>
<protein>
    <submittedName>
        <fullName evidence="2">Predicted ATPase</fullName>
    </submittedName>
</protein>
<feature type="domain" description="AAA+ ATPase" evidence="1">
    <location>
        <begin position="236"/>
        <end position="627"/>
    </location>
</feature>
<dbReference type="SUPFAM" id="SSF89550">
    <property type="entry name" value="PHP domain-like"/>
    <property type="match status" value="1"/>
</dbReference>
<dbReference type="InterPro" id="IPR016195">
    <property type="entry name" value="Pol/histidinol_Pase-like"/>
</dbReference>
<dbReference type="SMART" id="SM00382">
    <property type="entry name" value="AAA"/>
    <property type="match status" value="1"/>
</dbReference>
<organism evidence="2 3">
    <name type="scientific">Streptococcus suis</name>
    <dbReference type="NCBI Taxonomy" id="1307"/>
    <lineage>
        <taxon>Bacteria</taxon>
        <taxon>Bacillati</taxon>
        <taxon>Bacillota</taxon>
        <taxon>Bacilli</taxon>
        <taxon>Lactobacillales</taxon>
        <taxon>Streptococcaceae</taxon>
        <taxon>Streptococcus</taxon>
    </lineage>
</organism>
<reference evidence="2 3" key="1">
    <citation type="submission" date="2016-02" db="EMBL/GenBank/DDBJ databases">
        <authorList>
            <consortium name="Pathogen Informatics"/>
        </authorList>
    </citation>
    <scope>NUCLEOTIDE SEQUENCE [LARGE SCALE GENOMIC DNA]</scope>
    <source>
        <strain evidence="2 3">LSS90</strain>
    </source>
</reference>
<accession>A0A116NWK4</accession>
<dbReference type="AlphaFoldDB" id="A0A116NWK4"/>
<name>A0A116NWK4_STRSU</name>
<evidence type="ECO:0000259" key="1">
    <source>
        <dbReference type="SMART" id="SM00382"/>
    </source>
</evidence>
<dbReference type="EMBL" id="FIIN01000019">
    <property type="protein sequence ID" value="CYW25179.1"/>
    <property type="molecule type" value="Genomic_DNA"/>
</dbReference>
<dbReference type="Gene3D" id="3.40.50.300">
    <property type="entry name" value="P-loop containing nucleotide triphosphate hydrolases"/>
    <property type="match status" value="1"/>
</dbReference>
<proteinExistence type="predicted"/>
<dbReference type="Proteomes" id="UP000071765">
    <property type="component" value="Unassembled WGS sequence"/>
</dbReference>
<dbReference type="Gene3D" id="3.20.20.140">
    <property type="entry name" value="Metal-dependent hydrolases"/>
    <property type="match status" value="1"/>
</dbReference>
<dbReference type="InterPro" id="IPR003593">
    <property type="entry name" value="AAA+_ATPase"/>
</dbReference>
<evidence type="ECO:0000313" key="2">
    <source>
        <dbReference type="EMBL" id="CYW25179.1"/>
    </source>
</evidence>
<dbReference type="InterPro" id="IPR027417">
    <property type="entry name" value="P-loop_NTPase"/>
</dbReference>
<dbReference type="SUPFAM" id="SSF52540">
    <property type="entry name" value="P-loop containing nucleoside triphosphate hydrolases"/>
    <property type="match status" value="1"/>
</dbReference>
<evidence type="ECO:0000313" key="3">
    <source>
        <dbReference type="Proteomes" id="UP000071765"/>
    </source>
</evidence>